<proteinExistence type="predicted"/>
<keyword evidence="2" id="KW-1185">Reference proteome</keyword>
<dbReference type="Proteomes" id="UP000050961">
    <property type="component" value="Unassembled WGS sequence"/>
</dbReference>
<organism evidence="1 2">
    <name type="scientific">Liquorilactobacillus sucicola DSM 21376 = JCM 15457</name>
    <dbReference type="NCBI Taxonomy" id="1423806"/>
    <lineage>
        <taxon>Bacteria</taxon>
        <taxon>Bacillati</taxon>
        <taxon>Bacillota</taxon>
        <taxon>Bacilli</taxon>
        <taxon>Lactobacillales</taxon>
        <taxon>Lactobacillaceae</taxon>
        <taxon>Liquorilactobacillus</taxon>
    </lineage>
</organism>
<gene>
    <name evidence="1" type="ORF">FD15_GL001606</name>
</gene>
<accession>A0A023CZQ4</accession>
<comment type="caution">
    <text evidence="1">The sequence shown here is derived from an EMBL/GenBank/DDBJ whole genome shotgun (WGS) entry which is preliminary data.</text>
</comment>
<dbReference type="EMBL" id="AYZF01000016">
    <property type="protein sequence ID" value="KRN05799.1"/>
    <property type="molecule type" value="Genomic_DNA"/>
</dbReference>
<name>A0A023CZQ4_9LACO</name>
<protein>
    <submittedName>
        <fullName evidence="1">Uncharacterized protein</fullName>
    </submittedName>
</protein>
<reference evidence="1 2" key="1">
    <citation type="journal article" date="2015" name="Genome Announc.">
        <title>Expanding the biotechnology potential of lactobacilli through comparative genomics of 213 strains and associated genera.</title>
        <authorList>
            <person name="Sun Z."/>
            <person name="Harris H.M."/>
            <person name="McCann A."/>
            <person name="Guo C."/>
            <person name="Argimon S."/>
            <person name="Zhang W."/>
            <person name="Yang X."/>
            <person name="Jeffery I.B."/>
            <person name="Cooney J.C."/>
            <person name="Kagawa T.F."/>
            <person name="Liu W."/>
            <person name="Song Y."/>
            <person name="Salvetti E."/>
            <person name="Wrobel A."/>
            <person name="Rasinkangas P."/>
            <person name="Parkhill J."/>
            <person name="Rea M.C."/>
            <person name="O'Sullivan O."/>
            <person name="Ritari J."/>
            <person name="Douillard F.P."/>
            <person name="Paul Ross R."/>
            <person name="Yang R."/>
            <person name="Briner A.E."/>
            <person name="Felis G.E."/>
            <person name="de Vos W.M."/>
            <person name="Barrangou R."/>
            <person name="Klaenhammer T.R."/>
            <person name="Caufield P.W."/>
            <person name="Cui Y."/>
            <person name="Zhang H."/>
            <person name="O'Toole P.W."/>
        </authorList>
    </citation>
    <scope>NUCLEOTIDE SEQUENCE [LARGE SCALE GENOMIC DNA]</scope>
    <source>
        <strain evidence="1 2">DSM 21376</strain>
    </source>
</reference>
<sequence length="52" mass="5668">MLDGDEPFGDFESSNTDSYLSVSNFKIAMARLSGPDICDVAKRLGATLWTKP</sequence>
<evidence type="ECO:0000313" key="2">
    <source>
        <dbReference type="Proteomes" id="UP000050961"/>
    </source>
</evidence>
<evidence type="ECO:0000313" key="1">
    <source>
        <dbReference type="EMBL" id="KRN05799.1"/>
    </source>
</evidence>
<dbReference type="AlphaFoldDB" id="A0A023CZQ4"/>
<dbReference type="PATRIC" id="fig|1423806.3.peg.1628"/>